<protein>
    <recommendedName>
        <fullName evidence="7">T9SS type A sorting domain-containing protein</fullName>
    </recommendedName>
</protein>
<feature type="domain" description="FlgD/Vpr Ig-like" evidence="5">
    <location>
        <begin position="1071"/>
        <end position="1117"/>
    </location>
</feature>
<keyword evidence="1 2" id="KW-0732">Signal</keyword>
<evidence type="ECO:0000259" key="4">
    <source>
        <dbReference type="Pfam" id="PF08126"/>
    </source>
</evidence>
<gene>
    <name evidence="6" type="ORF">ENS41_03765</name>
</gene>
<dbReference type="InterPro" id="IPR029030">
    <property type="entry name" value="Caspase-like_dom_sf"/>
</dbReference>
<feature type="chain" id="PRO_5027892024" description="T9SS type A sorting domain-containing protein" evidence="2">
    <location>
        <begin position="19"/>
        <end position="1142"/>
    </location>
</feature>
<dbReference type="GO" id="GO:0004197">
    <property type="term" value="F:cysteine-type endopeptidase activity"/>
    <property type="evidence" value="ECO:0007669"/>
    <property type="project" value="InterPro"/>
</dbReference>
<sequence length="1142" mass="121913">MKRLLASTLALVALAVGSAVETFRFHASELEFVQSASGTFITLPGSEPVARPGAPILPEVARLIPLPAGTRLVNAEVKSVEFEDIPGRFQLAPAQPPAVLSLPLPPAADPDPNIYAADAFWPETPLVSVHQGLVSGRRIAWVVLRPVACAPAAGRLRLARSLSLRLTLEQDDSPAATGGLPDSGGFEYLIVTTPGLDTVFSPLADWRSRTGLPAAVRTMDWITSQTAGRDDAERLRNYLKACFADSGLRWVLLGGDVELIPVRNAFAMACSAGIHPREDSLPCDYYYSDLDGTWDANGNNVFGEVADSVDMFPDVFIGRAPVRTPEEARAFVAKVLAYETSISDAHLRRAVFAGLVLWEEPFTDEAVAKDRIDSLYLPPRFDPVCKLYASLFDVTRDTVVAALNAGFSLFNHCGHGWIDVMGLSGRERISNPDVAGLLNAGRFGIGYSIGCWTTAFDFDAIAEEFVRNPSGGGVAFIGNSSYGWGAPGNPGFGYSDRYDARFFRELFASSAPRAGELLARVKAHFAPWSAEANVYRWHQFCLNLIGDPALPVHTDTLAPIHAELPLRLPVGSDRCRIAVSDNSAPLAGAVVSITKPGETFVLGRTGADGTVVLQPACTSPGAAVVTISAPNHRPLQDTIIVAAGPHIAIADLAILDADSSGWLSPGESFSLRLRLVNTGTARSTGLRARLLSDSPLLGISSDFVALPAIAPGETLERTAFAVGTSPDAANGATALCQLRCADSLGAWWNDPFVVTFALPALSLLGGTASNRAGLPPGSGDTVFGRIRISNPGLAPAKGVSGNIFLYDSTLIPLVPALLFPDLGPGETCWSLNQFQAVIRPGARLPLRAKLGVNIVATRARCGDTLTLLIGQSGLTTADTLGWTHGGTPDIWRRTDAPEWTWHAGYDSAPYPPACNSWLLSPGFVLPESAQLRFFRRFDVPIYGADGMFVILVTAGKEETLDFIGSGGALRLNSGTTAGIVSDWFEESYNLSHCRPGDSARIRFSFVSDADPGSGRGFYIAAVSVTSAAPAAAPLPPDSSRLLAAFPNPFRKTTSIILALGSRPLPDRRFDLRIFDRAGKLVKTLDHGPTAPGYRAIAWDGRDDSGRPVPAGVYFLNLRVRSSGRTEERLLPVQARLRLILVR</sequence>
<evidence type="ECO:0000313" key="6">
    <source>
        <dbReference type="EMBL" id="HGK28049.1"/>
    </source>
</evidence>
<dbReference type="Gene3D" id="2.60.40.4070">
    <property type="match status" value="1"/>
</dbReference>
<dbReference type="InterPro" id="IPR001769">
    <property type="entry name" value="Gingipain"/>
</dbReference>
<evidence type="ECO:0000259" key="5">
    <source>
        <dbReference type="Pfam" id="PF13860"/>
    </source>
</evidence>
<dbReference type="Pfam" id="PF01364">
    <property type="entry name" value="Peptidase_C25"/>
    <property type="match status" value="1"/>
</dbReference>
<proteinExistence type="predicted"/>
<dbReference type="SUPFAM" id="SSF52129">
    <property type="entry name" value="Caspase-like"/>
    <property type="match status" value="1"/>
</dbReference>
<dbReference type="Gene3D" id="2.60.40.3800">
    <property type="match status" value="1"/>
</dbReference>
<dbReference type="Pfam" id="PF08126">
    <property type="entry name" value="Propeptide_C25"/>
    <property type="match status" value="1"/>
</dbReference>
<comment type="caution">
    <text evidence="6">The sequence shown here is derived from an EMBL/GenBank/DDBJ whole genome shotgun (WGS) entry which is preliminary data.</text>
</comment>
<evidence type="ECO:0000256" key="2">
    <source>
        <dbReference type="SAM" id="SignalP"/>
    </source>
</evidence>
<dbReference type="InterPro" id="IPR029031">
    <property type="entry name" value="Gingipain_N_sf"/>
</dbReference>
<dbReference type="InterPro" id="IPR012600">
    <property type="entry name" value="Propeptide_C25"/>
</dbReference>
<feature type="domain" description="Gingipain propeptide" evidence="4">
    <location>
        <begin position="22"/>
        <end position="176"/>
    </location>
</feature>
<evidence type="ECO:0000256" key="1">
    <source>
        <dbReference type="ARBA" id="ARBA00022729"/>
    </source>
</evidence>
<organism evidence="6">
    <name type="scientific">candidate division WOR-3 bacterium</name>
    <dbReference type="NCBI Taxonomy" id="2052148"/>
    <lineage>
        <taxon>Bacteria</taxon>
        <taxon>Bacteria division WOR-3</taxon>
    </lineage>
</organism>
<dbReference type="InterPro" id="IPR038490">
    <property type="entry name" value="Gingipain_propep_sf"/>
</dbReference>
<name>A0A7C4CDE7_UNCW3</name>
<dbReference type="Gene3D" id="3.40.50.1460">
    <property type="match status" value="1"/>
</dbReference>
<dbReference type="InterPro" id="IPR025965">
    <property type="entry name" value="FlgD/Vpr_Ig-like"/>
</dbReference>
<dbReference type="EMBL" id="DSUT01000075">
    <property type="protein sequence ID" value="HGK28049.1"/>
    <property type="molecule type" value="Genomic_DNA"/>
</dbReference>
<feature type="domain" description="Gingipain" evidence="3">
    <location>
        <begin position="188"/>
        <end position="551"/>
    </location>
</feature>
<reference evidence="6" key="1">
    <citation type="journal article" date="2020" name="mSystems">
        <title>Genome- and Community-Level Interaction Insights into Carbon Utilization and Element Cycling Functions of Hydrothermarchaeota in Hydrothermal Sediment.</title>
        <authorList>
            <person name="Zhou Z."/>
            <person name="Liu Y."/>
            <person name="Xu W."/>
            <person name="Pan J."/>
            <person name="Luo Z.H."/>
            <person name="Li M."/>
        </authorList>
    </citation>
    <scope>NUCLEOTIDE SEQUENCE [LARGE SCALE GENOMIC DNA]</scope>
    <source>
        <strain evidence="6">SpSt-488</strain>
    </source>
</reference>
<accession>A0A7C4CDE7</accession>
<feature type="signal peptide" evidence="2">
    <location>
        <begin position="1"/>
        <end position="18"/>
    </location>
</feature>
<dbReference type="Gene3D" id="2.60.120.200">
    <property type="match status" value="1"/>
</dbReference>
<evidence type="ECO:0008006" key="7">
    <source>
        <dbReference type="Google" id="ProtNLM"/>
    </source>
</evidence>
<dbReference type="Gene3D" id="3.40.50.10390">
    <property type="entry name" value="Gingipain r, domain 1"/>
    <property type="match status" value="1"/>
</dbReference>
<evidence type="ECO:0000259" key="3">
    <source>
        <dbReference type="Pfam" id="PF01364"/>
    </source>
</evidence>
<dbReference type="AlphaFoldDB" id="A0A7C4CDE7"/>
<dbReference type="Pfam" id="PF13860">
    <property type="entry name" value="FlgD_ig"/>
    <property type="match status" value="1"/>
</dbReference>
<dbReference type="GO" id="GO:0006508">
    <property type="term" value="P:proteolysis"/>
    <property type="evidence" value="ECO:0007669"/>
    <property type="project" value="InterPro"/>
</dbReference>